<dbReference type="RefSeq" id="XP_018705688.1">
    <property type="nucleotide sequence ID" value="XM_018846799.1"/>
</dbReference>
<dbReference type="InterPro" id="IPR011333">
    <property type="entry name" value="SKP1/BTB/POZ_sf"/>
</dbReference>
<name>A0A168AJ36_CORFA</name>
<protein>
    <submittedName>
        <fullName evidence="3">BTB/POZ fold protein</fullName>
    </submittedName>
</protein>
<evidence type="ECO:0000259" key="2">
    <source>
        <dbReference type="PROSITE" id="PS50097"/>
    </source>
</evidence>
<organism evidence="3 4">
    <name type="scientific">Cordyceps fumosorosea (strain ARSEF 2679)</name>
    <name type="common">Isaria fumosorosea</name>
    <dbReference type="NCBI Taxonomy" id="1081104"/>
    <lineage>
        <taxon>Eukaryota</taxon>
        <taxon>Fungi</taxon>
        <taxon>Dikarya</taxon>
        <taxon>Ascomycota</taxon>
        <taxon>Pezizomycotina</taxon>
        <taxon>Sordariomycetes</taxon>
        <taxon>Hypocreomycetidae</taxon>
        <taxon>Hypocreales</taxon>
        <taxon>Cordycipitaceae</taxon>
        <taxon>Cordyceps</taxon>
    </lineage>
</organism>
<dbReference type="PROSITE" id="PS50097">
    <property type="entry name" value="BTB"/>
    <property type="match status" value="1"/>
</dbReference>
<evidence type="ECO:0000313" key="4">
    <source>
        <dbReference type="Proteomes" id="UP000076744"/>
    </source>
</evidence>
<dbReference type="EMBL" id="AZHB01000006">
    <property type="protein sequence ID" value="OAA68818.1"/>
    <property type="molecule type" value="Genomic_DNA"/>
</dbReference>
<dbReference type="AlphaFoldDB" id="A0A168AJ36"/>
<reference evidence="3 4" key="1">
    <citation type="journal article" date="2016" name="Genome Biol. Evol.">
        <title>Divergent and convergent evolution of fungal pathogenicity.</title>
        <authorList>
            <person name="Shang Y."/>
            <person name="Xiao G."/>
            <person name="Zheng P."/>
            <person name="Cen K."/>
            <person name="Zhan S."/>
            <person name="Wang C."/>
        </authorList>
    </citation>
    <scope>NUCLEOTIDE SEQUENCE [LARGE SCALE GENOMIC DNA]</scope>
    <source>
        <strain evidence="3 4">ARSEF 2679</strain>
    </source>
</reference>
<proteinExistence type="predicted"/>
<dbReference type="InterPro" id="IPR000210">
    <property type="entry name" value="BTB/POZ_dom"/>
</dbReference>
<keyword evidence="4" id="KW-1185">Reference proteome</keyword>
<gene>
    <name evidence="3" type="ORF">ISF_03193</name>
</gene>
<feature type="region of interest" description="Disordered" evidence="1">
    <location>
        <begin position="1"/>
        <end position="33"/>
    </location>
</feature>
<dbReference type="SUPFAM" id="SSF54695">
    <property type="entry name" value="POZ domain"/>
    <property type="match status" value="1"/>
</dbReference>
<evidence type="ECO:0000256" key="1">
    <source>
        <dbReference type="SAM" id="MobiDB-lite"/>
    </source>
</evidence>
<dbReference type="GeneID" id="30019485"/>
<sequence length="240" mass="27304">MPQTREASKTAATPEIRQASDKTMTTSETPHRLKKGGMPDYAFKVILAMHKGEFCDYQIKCGQRTFKINRAIVGVQSPVLRVHLKKRKPDFYEIHDFSGDVVEKAIEFFSRRRYEAPGAPGSAGSGDSAGFHMEMYCFAQKYKVSGLGTLAIRKFSAEVRAIKDIEELVEVIISVYKRQEEVGTLKEYLLYPLQVFKPAARGCSDADRGLELLKLKCPDFFFDYVVQDLKKQWKRSRRAG</sequence>
<dbReference type="OrthoDB" id="6359816at2759"/>
<dbReference type="STRING" id="1081104.A0A168AJ36"/>
<evidence type="ECO:0000313" key="3">
    <source>
        <dbReference type="EMBL" id="OAA68818.1"/>
    </source>
</evidence>
<accession>A0A168AJ36</accession>
<dbReference type="Pfam" id="PF00651">
    <property type="entry name" value="BTB"/>
    <property type="match status" value="1"/>
</dbReference>
<dbReference type="Proteomes" id="UP000076744">
    <property type="component" value="Unassembled WGS sequence"/>
</dbReference>
<feature type="domain" description="BTB" evidence="2">
    <location>
        <begin position="55"/>
        <end position="118"/>
    </location>
</feature>
<dbReference type="Gene3D" id="3.30.710.10">
    <property type="entry name" value="Potassium Channel Kv1.1, Chain A"/>
    <property type="match status" value="1"/>
</dbReference>
<comment type="caution">
    <text evidence="3">The sequence shown here is derived from an EMBL/GenBank/DDBJ whole genome shotgun (WGS) entry which is preliminary data.</text>
</comment>